<dbReference type="Pfam" id="PF07729">
    <property type="entry name" value="FCD"/>
    <property type="match status" value="1"/>
</dbReference>
<evidence type="ECO:0000256" key="4">
    <source>
        <dbReference type="SAM" id="MobiDB-lite"/>
    </source>
</evidence>
<evidence type="ECO:0000259" key="5">
    <source>
        <dbReference type="PROSITE" id="PS50949"/>
    </source>
</evidence>
<dbReference type="RefSeq" id="WP_380583526.1">
    <property type="nucleotide sequence ID" value="NZ_JBHSQJ010000060.1"/>
</dbReference>
<dbReference type="SUPFAM" id="SSF46785">
    <property type="entry name" value="Winged helix' DNA-binding domain"/>
    <property type="match status" value="1"/>
</dbReference>
<dbReference type="SUPFAM" id="SSF48008">
    <property type="entry name" value="GntR ligand-binding domain-like"/>
    <property type="match status" value="1"/>
</dbReference>
<dbReference type="PROSITE" id="PS50949">
    <property type="entry name" value="HTH_GNTR"/>
    <property type="match status" value="1"/>
</dbReference>
<evidence type="ECO:0000313" key="7">
    <source>
        <dbReference type="Proteomes" id="UP001596174"/>
    </source>
</evidence>
<gene>
    <name evidence="6" type="ORF">ACFP3V_15090</name>
</gene>
<evidence type="ECO:0000256" key="2">
    <source>
        <dbReference type="ARBA" id="ARBA00023125"/>
    </source>
</evidence>
<dbReference type="EMBL" id="JBHSQJ010000060">
    <property type="protein sequence ID" value="MFC5908533.1"/>
    <property type="molecule type" value="Genomic_DNA"/>
</dbReference>
<dbReference type="PANTHER" id="PTHR43537:SF45">
    <property type="entry name" value="GNTR FAMILY REGULATORY PROTEIN"/>
    <property type="match status" value="1"/>
</dbReference>
<keyword evidence="1" id="KW-0805">Transcription regulation</keyword>
<dbReference type="SMART" id="SM00345">
    <property type="entry name" value="HTH_GNTR"/>
    <property type="match status" value="1"/>
</dbReference>
<dbReference type="SMART" id="SM00895">
    <property type="entry name" value="FCD"/>
    <property type="match status" value="1"/>
</dbReference>
<keyword evidence="2" id="KW-0238">DNA-binding</keyword>
<accession>A0ABW1G268</accession>
<keyword evidence="7" id="KW-1185">Reference proteome</keyword>
<dbReference type="Gene3D" id="1.20.120.530">
    <property type="entry name" value="GntR ligand-binding domain-like"/>
    <property type="match status" value="1"/>
</dbReference>
<name>A0ABW1G268_9ACTN</name>
<comment type="caution">
    <text evidence="6">The sequence shown here is derived from an EMBL/GenBank/DDBJ whole genome shotgun (WGS) entry which is preliminary data.</text>
</comment>
<organism evidence="6 7">
    <name type="scientific">Streptacidiphilus monticola</name>
    <dbReference type="NCBI Taxonomy" id="2161674"/>
    <lineage>
        <taxon>Bacteria</taxon>
        <taxon>Bacillati</taxon>
        <taxon>Actinomycetota</taxon>
        <taxon>Actinomycetes</taxon>
        <taxon>Kitasatosporales</taxon>
        <taxon>Streptomycetaceae</taxon>
        <taxon>Streptacidiphilus</taxon>
    </lineage>
</organism>
<reference evidence="7" key="1">
    <citation type="journal article" date="2019" name="Int. J. Syst. Evol. Microbiol.">
        <title>The Global Catalogue of Microorganisms (GCM) 10K type strain sequencing project: providing services to taxonomists for standard genome sequencing and annotation.</title>
        <authorList>
            <consortium name="The Broad Institute Genomics Platform"/>
            <consortium name="The Broad Institute Genome Sequencing Center for Infectious Disease"/>
            <person name="Wu L."/>
            <person name="Ma J."/>
        </authorList>
    </citation>
    <scope>NUCLEOTIDE SEQUENCE [LARGE SCALE GENOMIC DNA]</scope>
    <source>
        <strain evidence="7">JCM 4816</strain>
    </source>
</reference>
<dbReference type="InterPro" id="IPR036388">
    <property type="entry name" value="WH-like_DNA-bd_sf"/>
</dbReference>
<evidence type="ECO:0000256" key="1">
    <source>
        <dbReference type="ARBA" id="ARBA00023015"/>
    </source>
</evidence>
<evidence type="ECO:0000313" key="6">
    <source>
        <dbReference type="EMBL" id="MFC5908533.1"/>
    </source>
</evidence>
<sequence>MEIRGMDALNLPSVQARQSLRAQVTTALRASLLTGELRPGTVYSAPALAAEFGVSATPVREAMLDLVKEGLVEVVPNKGFRVAAMKTKDLLDFCEIRMLLEVPAFVQVAAAAEADELESLREPAQETVRAAAEGDLLGFLEADHEFHLGVLALHGNQHLLETVRQIRQRARLYGITALLEAGLLIDSAMEHERLLDLMLARDLAGVRELTSRHVGRLDLLLTDTDGEADGDADPAGGDGTGRQPETV</sequence>
<dbReference type="InterPro" id="IPR011711">
    <property type="entry name" value="GntR_C"/>
</dbReference>
<dbReference type="InterPro" id="IPR036390">
    <property type="entry name" value="WH_DNA-bd_sf"/>
</dbReference>
<keyword evidence="3" id="KW-0804">Transcription</keyword>
<dbReference type="InterPro" id="IPR000524">
    <property type="entry name" value="Tscrpt_reg_HTH_GntR"/>
</dbReference>
<dbReference type="PANTHER" id="PTHR43537">
    <property type="entry name" value="TRANSCRIPTIONAL REGULATOR, GNTR FAMILY"/>
    <property type="match status" value="1"/>
</dbReference>
<dbReference type="CDD" id="cd07377">
    <property type="entry name" value="WHTH_GntR"/>
    <property type="match status" value="1"/>
</dbReference>
<proteinExistence type="predicted"/>
<protein>
    <submittedName>
        <fullName evidence="6">GntR family transcriptional regulator</fullName>
    </submittedName>
</protein>
<dbReference type="Pfam" id="PF00392">
    <property type="entry name" value="GntR"/>
    <property type="match status" value="1"/>
</dbReference>
<dbReference type="Gene3D" id="1.10.10.10">
    <property type="entry name" value="Winged helix-like DNA-binding domain superfamily/Winged helix DNA-binding domain"/>
    <property type="match status" value="1"/>
</dbReference>
<evidence type="ECO:0000256" key="3">
    <source>
        <dbReference type="ARBA" id="ARBA00023163"/>
    </source>
</evidence>
<dbReference type="InterPro" id="IPR008920">
    <property type="entry name" value="TF_FadR/GntR_C"/>
</dbReference>
<feature type="domain" description="HTH gntR-type" evidence="5">
    <location>
        <begin position="18"/>
        <end position="85"/>
    </location>
</feature>
<dbReference type="Proteomes" id="UP001596174">
    <property type="component" value="Unassembled WGS sequence"/>
</dbReference>
<feature type="region of interest" description="Disordered" evidence="4">
    <location>
        <begin position="223"/>
        <end position="247"/>
    </location>
</feature>